<organism evidence="1 2">
    <name type="scientific">Comamonas aquatica DA1877</name>
    <dbReference type="NCBI Taxonomy" id="1457173"/>
    <lineage>
        <taxon>Bacteria</taxon>
        <taxon>Pseudomonadati</taxon>
        <taxon>Pseudomonadota</taxon>
        <taxon>Betaproteobacteria</taxon>
        <taxon>Burkholderiales</taxon>
        <taxon>Comamonadaceae</taxon>
        <taxon>Comamonas</taxon>
    </lineage>
</organism>
<keyword evidence="2" id="KW-1185">Reference proteome</keyword>
<dbReference type="PATRIC" id="fig|1457173.3.peg.3364"/>
<evidence type="ECO:0000313" key="1">
    <source>
        <dbReference type="EMBL" id="EXU78771.1"/>
    </source>
</evidence>
<protein>
    <submittedName>
        <fullName evidence="1">Uncharacterized protein</fullName>
    </submittedName>
</protein>
<reference evidence="1 2" key="1">
    <citation type="submission" date="2014-01" db="EMBL/GenBank/DDBJ databases">
        <title>Interspecies Systems Biology Uncovers Metabolites Affecting C. elegans Gene Expression and Life History Traits.</title>
        <authorList>
            <person name="Watson E."/>
            <person name="Macneil L.T."/>
            <person name="Ritter A.D."/>
            <person name="Yilmaz L.S."/>
            <person name="Rosebrock A.P."/>
            <person name="Caudy A.A."/>
            <person name="Walhout A.J."/>
        </authorList>
    </citation>
    <scope>NUCLEOTIDE SEQUENCE [LARGE SCALE GENOMIC DNA]</scope>
    <source>
        <strain evidence="1 2">DA1877</strain>
    </source>
</reference>
<evidence type="ECO:0000313" key="2">
    <source>
        <dbReference type="Proteomes" id="UP000020766"/>
    </source>
</evidence>
<dbReference type="AlphaFoldDB" id="A0A014MAK7"/>
<proteinExistence type="predicted"/>
<dbReference type="Proteomes" id="UP000020766">
    <property type="component" value="Unassembled WGS sequence"/>
</dbReference>
<name>A0A014MAK7_9BURK</name>
<dbReference type="EMBL" id="JBOK01000027">
    <property type="protein sequence ID" value="EXU78771.1"/>
    <property type="molecule type" value="Genomic_DNA"/>
</dbReference>
<accession>A0A014MAK7</accession>
<gene>
    <name evidence="1" type="ORF">AX13_09790</name>
</gene>
<comment type="caution">
    <text evidence="1">The sequence shown here is derived from an EMBL/GenBank/DDBJ whole genome shotgun (WGS) entry which is preliminary data.</text>
</comment>
<sequence length="37" mass="3978">MAALVGGILVLAFTIWLALRIGVRPAVKPRKEESDVS</sequence>